<feature type="domain" description="NACHT" evidence="3">
    <location>
        <begin position="111"/>
        <end position="243"/>
    </location>
</feature>
<dbReference type="Gene3D" id="3.40.50.300">
    <property type="entry name" value="P-loop containing nucleotide triphosphate hydrolases"/>
    <property type="match status" value="1"/>
</dbReference>
<reference evidence="4 5" key="1">
    <citation type="submission" date="2021-01" db="EMBL/GenBank/DDBJ databases">
        <title>Whole genome shotgun sequence of Verrucosispora andamanensis NBRC 109075.</title>
        <authorList>
            <person name="Komaki H."/>
            <person name="Tamura T."/>
        </authorList>
    </citation>
    <scope>NUCLEOTIDE SEQUENCE [LARGE SCALE GENOMIC DNA]</scope>
    <source>
        <strain evidence="4 5">NBRC 109075</strain>
    </source>
</reference>
<feature type="transmembrane region" description="Helical" evidence="2">
    <location>
        <begin position="956"/>
        <end position="979"/>
    </location>
</feature>
<dbReference type="RefSeq" id="WP_203997653.1">
    <property type="nucleotide sequence ID" value="NZ_BOOZ01000001.1"/>
</dbReference>
<dbReference type="SUPFAM" id="SSF52540">
    <property type="entry name" value="P-loop containing nucleoside triphosphate hydrolases"/>
    <property type="match status" value="1"/>
</dbReference>
<evidence type="ECO:0000313" key="4">
    <source>
        <dbReference type="EMBL" id="GIJ06876.1"/>
    </source>
</evidence>
<comment type="caution">
    <text evidence="4">The sequence shown here is derived from an EMBL/GenBank/DDBJ whole genome shotgun (WGS) entry which is preliminary data.</text>
</comment>
<keyword evidence="2" id="KW-0812">Transmembrane</keyword>
<protein>
    <recommendedName>
        <fullName evidence="3">NACHT domain-containing protein</fullName>
    </recommendedName>
</protein>
<dbReference type="InterPro" id="IPR007111">
    <property type="entry name" value="NACHT_NTPase"/>
</dbReference>
<dbReference type="InterPro" id="IPR027417">
    <property type="entry name" value="P-loop_NTPase"/>
</dbReference>
<dbReference type="PANTHER" id="PTHR46844">
    <property type="entry name" value="SLR5058 PROTEIN"/>
    <property type="match status" value="1"/>
</dbReference>
<evidence type="ECO:0000259" key="3">
    <source>
        <dbReference type="PROSITE" id="PS50837"/>
    </source>
</evidence>
<evidence type="ECO:0000256" key="2">
    <source>
        <dbReference type="SAM" id="Phobius"/>
    </source>
</evidence>
<keyword evidence="5" id="KW-1185">Reference proteome</keyword>
<gene>
    <name evidence="4" type="ORF">Van01_00900</name>
</gene>
<feature type="transmembrane region" description="Helical" evidence="2">
    <location>
        <begin position="897"/>
        <end position="922"/>
    </location>
</feature>
<keyword evidence="2" id="KW-1133">Transmembrane helix</keyword>
<evidence type="ECO:0000256" key="1">
    <source>
        <dbReference type="SAM" id="MobiDB-lite"/>
    </source>
</evidence>
<dbReference type="Proteomes" id="UP000647017">
    <property type="component" value="Unassembled WGS sequence"/>
</dbReference>
<dbReference type="Pfam" id="PF05729">
    <property type="entry name" value="NACHT"/>
    <property type="match status" value="1"/>
</dbReference>
<feature type="transmembrane region" description="Helical" evidence="2">
    <location>
        <begin position="13"/>
        <end position="33"/>
    </location>
</feature>
<name>A0ABQ4HMX8_9ACTN</name>
<feature type="transmembrane region" description="Helical" evidence="2">
    <location>
        <begin position="985"/>
        <end position="1006"/>
    </location>
</feature>
<dbReference type="PROSITE" id="PS50837">
    <property type="entry name" value="NACHT"/>
    <property type="match status" value="1"/>
</dbReference>
<dbReference type="EMBL" id="BOOZ01000001">
    <property type="protein sequence ID" value="GIJ06876.1"/>
    <property type="molecule type" value="Genomic_DNA"/>
</dbReference>
<keyword evidence="2" id="KW-0472">Membrane</keyword>
<dbReference type="PANTHER" id="PTHR46844:SF1">
    <property type="entry name" value="SLR5058 PROTEIN"/>
    <property type="match status" value="1"/>
</dbReference>
<accession>A0ABQ4HMX8</accession>
<sequence length="1057" mass="115748">MPQLPDLPFGVEYAAVGVFLLAVLVAVIQQFFADWIKALLARLWGRVAGRRRGIRADEWRRYRAWVARTYNRMELGFLRDVSVTLDEVYVPLEYEQDGRRVDIYRDVQGRRRTVILGAAGAGKSMLLRHSMVRWAAAPERFDRVPVLVELARSNRDGRTIRQLIAEVLGRLDDESASRRRHRPAPPLVADAEQVAEMALASGRLCVFLDGLDEVVTERRGAVAEDIKEFAERHPTTQIVVTCRDAVYDGDLRPVFDREIRVAGFDDAGIRHFLRLWFTRRPGAEQHPPGRERDEVSTESRHIVEQLLAELRSSPTVMRLARSPLMLTMISTLYEADAGAGPMLTNSRAEFYQQAVEHLLRRDRDLGRHRNLARYQAGHKLMALRAVALAAQGGRSQGTDRRVIGEAEVYAELARILPRFRLAEEHLPRMVDEIVERSGLLIRIDDNNLLYEFAHLTLQEYLAAVELADDPERLLGLYRENPGRWRETVKLWCAGANRDASGVVRQIFAGDDRDKLLALECIAEARQIDESLAATIVDSQLRLLGSPVADKHLVLAALGAVAGNPGPFGQVLFDSLAQQARSGGQVAEDAVVALAESRRREAIELLSEMAVRVPAARTALRATGELAIPTLAARAGAGSVAAVDDLAAVGTPAAAVALAEQLWAGDMEVAVRAAWRLAVLVGAPDVENELRTFDPTAVEAASVAAQAARSAERRSGRVRGAEWYDWLWAPFEPGTPMARTMGRLGWLILDSADDVPGDLGAVDVRLAVGLVARPGAFSAGKASKELTDELNRKAHSFGYKRLLSGAFGTYEIRDMLDLVARREPEAARDLAVQALRPRVSGWRAALLTRLPMPVLTELAGRLWTGGVLDADLRDWRTLNERPEAPTVLTFLRNVAVTLGALAGVVLVGIAVIRSFSTVIGWWAWGPMGAAVAVVLCTAAIVVSFVILVIMSADDDKFWIPVLVMLIGLVGLVGVGAPVAFATAAGWLGVESTMALTVALVGAMVLLVRSTRLRERALRNPYRALLDRAPTARTAEQTVIGRQATGGSGRSRQPVRTGG</sequence>
<feature type="region of interest" description="Disordered" evidence="1">
    <location>
        <begin position="1035"/>
        <end position="1057"/>
    </location>
</feature>
<evidence type="ECO:0000313" key="5">
    <source>
        <dbReference type="Proteomes" id="UP000647017"/>
    </source>
</evidence>
<feature type="transmembrane region" description="Helical" evidence="2">
    <location>
        <begin position="928"/>
        <end position="949"/>
    </location>
</feature>
<organism evidence="4 5">
    <name type="scientific">Micromonospora andamanensis</name>
    <dbReference type="NCBI Taxonomy" id="1287068"/>
    <lineage>
        <taxon>Bacteria</taxon>
        <taxon>Bacillati</taxon>
        <taxon>Actinomycetota</taxon>
        <taxon>Actinomycetes</taxon>
        <taxon>Micromonosporales</taxon>
        <taxon>Micromonosporaceae</taxon>
        <taxon>Micromonospora</taxon>
    </lineage>
</organism>
<proteinExistence type="predicted"/>